<dbReference type="InterPro" id="IPR011044">
    <property type="entry name" value="Quino_amine_DH_bsu"/>
</dbReference>
<dbReference type="GO" id="GO:0016603">
    <property type="term" value="F:glutaminyl-peptide cyclotransferase activity"/>
    <property type="evidence" value="ECO:0007669"/>
    <property type="project" value="InterPro"/>
</dbReference>
<sequence length="350" mass="40463">MRNYNFLSIILLGITLANCNQTKKGKNTSFTFDNSKFKEQYKPQEMLSLEILNLKEQTVDSIIYFVNDKKIASKKGLDKLTFELKDQKLGYQNLKALVYFGEENSEATARVELVSDIQPKLLNYTIVNTYPHDIGAYTQGLEFYRDTLYEGTGQYGKSYLRKTNYKTGKVHKEIKLDSKYFGEGITILKNKIYQLTWQNNEGYVYNADTFKKEKTFTYFKSIEGWGLTNDGKYLYQSDGSEKIWIIDPTTFKEIDFINIYSFESKIKSINELEWIDGKIYGNVYQKDAIAVINPKNGAVEAIINLADLKKKITQLPDTDVLNGIAYNPKTKTIFITGKNWDKMFEIKVSE</sequence>
<dbReference type="OrthoDB" id="9783700at2"/>
<gene>
    <name evidence="1" type="ORF">SAMN04488062_11546</name>
</gene>
<dbReference type="RefSeq" id="WP_091258329.1">
    <property type="nucleotide sequence ID" value="NZ_FNDB01000015.1"/>
</dbReference>
<protein>
    <submittedName>
        <fullName evidence="1">Glutamine cyclotransferase</fullName>
    </submittedName>
</protein>
<accession>A0A1G8FI10</accession>
<dbReference type="Proteomes" id="UP000199274">
    <property type="component" value="Unassembled WGS sequence"/>
</dbReference>
<dbReference type="STRING" id="178355.SAMN04488062_11546"/>
<keyword evidence="2" id="KW-1185">Reference proteome</keyword>
<proteinExistence type="predicted"/>
<reference evidence="2" key="1">
    <citation type="submission" date="2016-10" db="EMBL/GenBank/DDBJ databases">
        <authorList>
            <person name="Varghese N."/>
            <person name="Submissions S."/>
        </authorList>
    </citation>
    <scope>NUCLEOTIDE SEQUENCE [LARGE SCALE GENOMIC DNA]</scope>
    <source>
        <strain evidence="2">CGMCC 1.2747</strain>
    </source>
</reference>
<dbReference type="PANTHER" id="PTHR31270:SF1">
    <property type="entry name" value="GLUTAMINYL-PEPTIDE CYCLOTRANSFERASE"/>
    <property type="match status" value="1"/>
</dbReference>
<evidence type="ECO:0000313" key="2">
    <source>
        <dbReference type="Proteomes" id="UP000199274"/>
    </source>
</evidence>
<organism evidence="1 2">
    <name type="scientific">Flavobacterium omnivorum</name>
    <dbReference type="NCBI Taxonomy" id="178355"/>
    <lineage>
        <taxon>Bacteria</taxon>
        <taxon>Pseudomonadati</taxon>
        <taxon>Bacteroidota</taxon>
        <taxon>Flavobacteriia</taxon>
        <taxon>Flavobacteriales</taxon>
        <taxon>Flavobacteriaceae</taxon>
        <taxon>Flavobacterium</taxon>
    </lineage>
</organism>
<dbReference type="Gene3D" id="2.130.10.10">
    <property type="entry name" value="YVTN repeat-like/Quinoprotein amine dehydrogenase"/>
    <property type="match status" value="1"/>
</dbReference>
<dbReference type="InterPro" id="IPR015943">
    <property type="entry name" value="WD40/YVTN_repeat-like_dom_sf"/>
</dbReference>
<evidence type="ECO:0000313" key="1">
    <source>
        <dbReference type="EMBL" id="SDH81696.1"/>
    </source>
</evidence>
<name>A0A1G8FI10_9FLAO</name>
<dbReference type="EMBL" id="FNDB01000015">
    <property type="protein sequence ID" value="SDH81696.1"/>
    <property type="molecule type" value="Genomic_DNA"/>
</dbReference>
<dbReference type="SUPFAM" id="SSF50969">
    <property type="entry name" value="YVTN repeat-like/Quinoprotein amine dehydrogenase"/>
    <property type="match status" value="1"/>
</dbReference>
<dbReference type="AlphaFoldDB" id="A0A1G8FI10"/>
<dbReference type="InterPro" id="IPR007788">
    <property type="entry name" value="QCT"/>
</dbReference>
<dbReference type="Pfam" id="PF05096">
    <property type="entry name" value="Glu_cyclase_2"/>
    <property type="match status" value="1"/>
</dbReference>
<dbReference type="PANTHER" id="PTHR31270">
    <property type="entry name" value="GLUTAMINYL-PEPTIDE CYCLOTRANSFERASE"/>
    <property type="match status" value="1"/>
</dbReference>
<keyword evidence="1" id="KW-0808">Transferase</keyword>